<evidence type="ECO:0000313" key="12">
    <source>
        <dbReference type="Proteomes" id="UP000001640"/>
    </source>
</evidence>
<proteinExistence type="predicted"/>
<dbReference type="KEGG" id="ncs:NCAS_0H00320"/>
<keyword evidence="5" id="KW-0408">Iron</keyword>
<evidence type="ECO:0000259" key="8">
    <source>
        <dbReference type="PROSITE" id="PS50016"/>
    </source>
</evidence>
<feature type="domain" description="JmjN" evidence="9">
    <location>
        <begin position="14"/>
        <end position="57"/>
    </location>
</feature>
<protein>
    <recommendedName>
        <fullName evidence="13">JmjC domain-containing protein</fullName>
    </recommendedName>
</protein>
<evidence type="ECO:0000256" key="7">
    <source>
        <dbReference type="PROSITE-ProRule" id="PRU00146"/>
    </source>
</evidence>
<accession>G0VIL7</accession>
<reference key="2">
    <citation type="submission" date="2011-08" db="EMBL/GenBank/DDBJ databases">
        <title>Genome sequence of Naumovozyma castellii.</title>
        <authorList>
            <person name="Gordon J.L."/>
            <person name="Armisen D."/>
            <person name="Proux-Wera E."/>
            <person name="OhEigeartaigh S.S."/>
            <person name="Byrne K.P."/>
            <person name="Wolfe K.H."/>
        </authorList>
    </citation>
    <scope>NUCLEOTIDE SEQUENCE</scope>
    <source>
        <strain>Type strain:CBS 4309</strain>
    </source>
</reference>
<feature type="domain" description="PHD-type" evidence="8">
    <location>
        <begin position="240"/>
        <end position="301"/>
    </location>
</feature>
<evidence type="ECO:0000256" key="4">
    <source>
        <dbReference type="ARBA" id="ARBA00022833"/>
    </source>
</evidence>
<dbReference type="Pfam" id="PF02373">
    <property type="entry name" value="JmjC"/>
    <property type="match status" value="1"/>
</dbReference>
<dbReference type="OMA" id="TFPKCYH"/>
<dbReference type="PROSITE" id="PS51183">
    <property type="entry name" value="JMJN"/>
    <property type="match status" value="1"/>
</dbReference>
<evidence type="ECO:0000256" key="6">
    <source>
        <dbReference type="ARBA" id="ARBA00023242"/>
    </source>
</evidence>
<dbReference type="SUPFAM" id="SSF51197">
    <property type="entry name" value="Clavaminate synthase-like"/>
    <property type="match status" value="1"/>
</dbReference>
<evidence type="ECO:0000256" key="3">
    <source>
        <dbReference type="ARBA" id="ARBA00022771"/>
    </source>
</evidence>
<dbReference type="PANTHER" id="PTHR10694">
    <property type="entry name" value="LYSINE-SPECIFIC DEMETHYLASE"/>
    <property type="match status" value="1"/>
</dbReference>
<dbReference type="GO" id="GO:0000122">
    <property type="term" value="P:negative regulation of transcription by RNA polymerase II"/>
    <property type="evidence" value="ECO:0007669"/>
    <property type="project" value="EnsemblFungi"/>
</dbReference>
<dbReference type="HOGENOM" id="CLU_000991_4_0_1"/>
<dbReference type="RefSeq" id="XP_003677693.1">
    <property type="nucleotide sequence ID" value="XM_003677645.1"/>
</dbReference>
<dbReference type="InParanoid" id="G0VIL7"/>
<keyword evidence="12" id="KW-1185">Reference proteome</keyword>
<dbReference type="GO" id="GO:0071041">
    <property type="term" value="P:antisense RNA transcript catabolic process"/>
    <property type="evidence" value="ECO:0007669"/>
    <property type="project" value="EnsemblFungi"/>
</dbReference>
<dbReference type="GO" id="GO:0000785">
    <property type="term" value="C:chromatin"/>
    <property type="evidence" value="ECO:0007669"/>
    <property type="project" value="TreeGrafter"/>
</dbReference>
<evidence type="ECO:0000259" key="10">
    <source>
        <dbReference type="PROSITE" id="PS51184"/>
    </source>
</evidence>
<dbReference type="EMBL" id="HE576759">
    <property type="protein sequence ID" value="CCC71342.1"/>
    <property type="molecule type" value="Genomic_DNA"/>
</dbReference>
<dbReference type="STRING" id="1064592.G0VIL7"/>
<dbReference type="Pfam" id="PF02375">
    <property type="entry name" value="JmjN"/>
    <property type="match status" value="1"/>
</dbReference>
<name>G0VIL7_NAUCA</name>
<dbReference type="CDD" id="cd15489">
    <property type="entry name" value="PHD_SF"/>
    <property type="match status" value="1"/>
</dbReference>
<dbReference type="SMART" id="SM00249">
    <property type="entry name" value="PHD"/>
    <property type="match status" value="1"/>
</dbReference>
<dbReference type="GO" id="GO:0045944">
    <property type="term" value="P:positive regulation of transcription by RNA polymerase II"/>
    <property type="evidence" value="ECO:0007669"/>
    <property type="project" value="EnsemblFungi"/>
</dbReference>
<dbReference type="GeneID" id="96905023"/>
<dbReference type="PROSITE" id="PS01359">
    <property type="entry name" value="ZF_PHD_1"/>
    <property type="match status" value="1"/>
</dbReference>
<dbReference type="SMART" id="SM00558">
    <property type="entry name" value="JmjC"/>
    <property type="match status" value="1"/>
</dbReference>
<dbReference type="InterPro" id="IPR003347">
    <property type="entry name" value="JmjC_dom"/>
</dbReference>
<evidence type="ECO:0000313" key="11">
    <source>
        <dbReference type="EMBL" id="CCC71342.1"/>
    </source>
</evidence>
<dbReference type="SMART" id="SM00545">
    <property type="entry name" value="JmjN"/>
    <property type="match status" value="1"/>
</dbReference>
<keyword evidence="2" id="KW-0479">Metal-binding</keyword>
<keyword evidence="6" id="KW-0539">Nucleus</keyword>
<dbReference type="SUPFAM" id="SSF57903">
    <property type="entry name" value="FYVE/PHD zinc finger"/>
    <property type="match status" value="1"/>
</dbReference>
<dbReference type="InterPro" id="IPR019787">
    <property type="entry name" value="Znf_PHD-finger"/>
</dbReference>
<sequence>MTNTAGKMTDLPLIPTLYPTEEQFQDPLSYLSQQDVLLAGTQFGMIKLVPPKSFNPPLAIDKDNFNFNVRLQRLNQLNLLNRCRQSFIVQLTNFNIMMFDDNHDGSKGIREPMINVLSIGRKSSTIPIFLYDLFIKILEQLVSYDSTRLITDSQDLLKLKILWKDLTDSYKYQGHVATEDLKGIFENYLSHYFEEYTKLLNMVPHSPKSVFSNDLLYKEQYPHSLLNDDTTDDEDDDDDYEECPYCQAIILQGAIDFLTSIFKCECCKRFFHQSCVQKAKYTMFKKKTSTNRWICNNCILGNGFYGFQMGSKQYILQNFINECEEDTSKSIDQLEKEFWEKVNDNSISNNPSSLIMYGADIHNSEQISGFPLSNHALEKGSSKYVSHPMNLVNLPNALGSLLPLLSNKTISGMTIPWIYVGSTFSTFCWHMEDQYTLSANYQHEGASKIWYSIPASSCEPFQKLLHSMTPDLFIKQQDLIHQLVSLVSPYDLPKSINCYKAIQNPNEYIITFPKCFHSGFNTGYNLNEAVNFTTPFWLPFGVEAVDDYKLTQRKCAFDVNELLLNLIKYMNKKGGNKQDISHVLITSCITYLRSLVFREKSLLKELRVSLPENWFTPLIKMENELVDGYEDENEDEEYIYCSHCKAICSFAFVLRFEKDKTPNRKRRRLGKMAIKQWNELSDNELDSRRILCLEDYKLQWGKTEGEEEDGNRQIDEIYVIRDLDRILKDLDSAMK</sequence>
<dbReference type="PROSITE" id="PS50016">
    <property type="entry name" value="ZF_PHD_2"/>
    <property type="match status" value="1"/>
</dbReference>
<dbReference type="GO" id="GO:1902275">
    <property type="term" value="P:regulation of chromatin organization"/>
    <property type="evidence" value="ECO:0007669"/>
    <property type="project" value="EnsemblFungi"/>
</dbReference>
<dbReference type="GO" id="GO:0000183">
    <property type="term" value="P:rDNA heterochromatin formation"/>
    <property type="evidence" value="ECO:0007669"/>
    <property type="project" value="EnsemblFungi"/>
</dbReference>
<gene>
    <name evidence="11" type="primary">NCAS0H00320</name>
    <name evidence="11" type="ordered locus">NCAS_0H00320</name>
</gene>
<dbReference type="InterPro" id="IPR011011">
    <property type="entry name" value="Znf_FYVE_PHD"/>
</dbReference>
<dbReference type="GO" id="GO:0008270">
    <property type="term" value="F:zinc ion binding"/>
    <property type="evidence" value="ECO:0007669"/>
    <property type="project" value="UniProtKB-KW"/>
</dbReference>
<dbReference type="Gene3D" id="2.60.120.650">
    <property type="entry name" value="Cupin"/>
    <property type="match status" value="2"/>
</dbReference>
<dbReference type="PROSITE" id="PS51184">
    <property type="entry name" value="JMJC"/>
    <property type="match status" value="1"/>
</dbReference>
<evidence type="ECO:0000256" key="1">
    <source>
        <dbReference type="ARBA" id="ARBA00004123"/>
    </source>
</evidence>
<dbReference type="InterPro" id="IPR019786">
    <property type="entry name" value="Zinc_finger_PHD-type_CS"/>
</dbReference>
<reference evidence="11 12" key="1">
    <citation type="journal article" date="2011" name="Proc. Natl. Acad. Sci. U.S.A.">
        <title>Evolutionary erosion of yeast sex chromosomes by mating-type switching accidents.</title>
        <authorList>
            <person name="Gordon J.L."/>
            <person name="Armisen D."/>
            <person name="Proux-Wera E."/>
            <person name="Oheigeartaigh S.S."/>
            <person name="Byrne K.P."/>
            <person name="Wolfe K.H."/>
        </authorList>
    </citation>
    <scope>NUCLEOTIDE SEQUENCE [LARGE SCALE GENOMIC DNA]</scope>
    <source>
        <strain evidence="12">ATCC 76901 / BCRC 22586 / CBS 4309 / NBRC 1992 / NRRL Y-12630</strain>
    </source>
</reference>
<evidence type="ECO:0000256" key="2">
    <source>
        <dbReference type="ARBA" id="ARBA00022723"/>
    </source>
</evidence>
<dbReference type="eggNOG" id="KOG1246">
    <property type="taxonomic scope" value="Eukaryota"/>
</dbReference>
<organism evidence="11 12">
    <name type="scientific">Naumovozyma castellii</name>
    <name type="common">Yeast</name>
    <name type="synonym">Saccharomyces castellii</name>
    <dbReference type="NCBI Taxonomy" id="27288"/>
    <lineage>
        <taxon>Eukaryota</taxon>
        <taxon>Fungi</taxon>
        <taxon>Dikarya</taxon>
        <taxon>Ascomycota</taxon>
        <taxon>Saccharomycotina</taxon>
        <taxon>Saccharomycetes</taxon>
        <taxon>Saccharomycetales</taxon>
        <taxon>Saccharomycetaceae</taxon>
        <taxon>Naumovozyma</taxon>
    </lineage>
</organism>
<evidence type="ECO:0000259" key="9">
    <source>
        <dbReference type="PROSITE" id="PS51183"/>
    </source>
</evidence>
<dbReference type="GO" id="GO:0060623">
    <property type="term" value="P:regulation of chromosome condensation"/>
    <property type="evidence" value="ECO:0007669"/>
    <property type="project" value="EnsemblFungi"/>
</dbReference>
<keyword evidence="3 7" id="KW-0863">Zinc-finger</keyword>
<dbReference type="GO" id="GO:0043934">
    <property type="term" value="P:sporulation"/>
    <property type="evidence" value="ECO:0007669"/>
    <property type="project" value="EnsemblFungi"/>
</dbReference>
<dbReference type="PANTHER" id="PTHR10694:SF33">
    <property type="entry name" value="LYSINE-SPECIFIC DEMETHYLASE 5"/>
    <property type="match status" value="1"/>
</dbReference>
<dbReference type="InterPro" id="IPR001965">
    <property type="entry name" value="Znf_PHD"/>
</dbReference>
<keyword evidence="4" id="KW-0862">Zinc</keyword>
<comment type="subcellular location">
    <subcellularLocation>
        <location evidence="1">Nucleus</location>
    </subcellularLocation>
</comment>
<dbReference type="GO" id="GO:0034647">
    <property type="term" value="F:histone H3K4me/H3K4me2/H3K4me3 demethylase activity"/>
    <property type="evidence" value="ECO:0007669"/>
    <property type="project" value="TreeGrafter"/>
</dbReference>
<dbReference type="GO" id="GO:0005634">
    <property type="term" value="C:nucleus"/>
    <property type="evidence" value="ECO:0007669"/>
    <property type="project" value="UniProtKB-SubCell"/>
</dbReference>
<evidence type="ECO:0008006" key="13">
    <source>
        <dbReference type="Google" id="ProtNLM"/>
    </source>
</evidence>
<feature type="domain" description="JmjC" evidence="10">
    <location>
        <begin position="383"/>
        <end position="549"/>
    </location>
</feature>
<dbReference type="InterPro" id="IPR003349">
    <property type="entry name" value="JmjN"/>
</dbReference>
<dbReference type="AlphaFoldDB" id="G0VIL7"/>
<evidence type="ECO:0000256" key="5">
    <source>
        <dbReference type="ARBA" id="ARBA00023004"/>
    </source>
</evidence>
<dbReference type="OrthoDB" id="1678912at2759"/>
<dbReference type="GO" id="GO:0000278">
    <property type="term" value="P:mitotic cell cycle"/>
    <property type="evidence" value="ECO:0007669"/>
    <property type="project" value="EnsemblFungi"/>
</dbReference>
<dbReference type="Proteomes" id="UP000001640">
    <property type="component" value="Chromosome 8"/>
</dbReference>
<dbReference type="FunCoup" id="G0VIL7">
    <property type="interactions" value="56"/>
</dbReference>